<dbReference type="PANTHER" id="PTHR12818:SF0">
    <property type="entry name" value="TRNA (ADENINE(37)-N6)-METHYLTRANSFERASE"/>
    <property type="match status" value="1"/>
</dbReference>
<evidence type="ECO:0000256" key="2">
    <source>
        <dbReference type="ARBA" id="ARBA00033753"/>
    </source>
</evidence>
<feature type="domain" description="TsaA-like" evidence="3">
    <location>
        <begin position="18"/>
        <end position="139"/>
    </location>
</feature>
<dbReference type="PROSITE" id="PS01318">
    <property type="entry name" value="TSAA_1"/>
    <property type="match status" value="1"/>
</dbReference>
<dbReference type="EMBL" id="AJ248285">
    <property type="protein sequence ID" value="CAB49844.1"/>
    <property type="molecule type" value="Genomic_DNA"/>
</dbReference>
<name>Q9V062_PYRAB</name>
<reference evidence="4 5" key="1">
    <citation type="journal article" date="2003" name="Mol. Microbiol.">
        <title>An integrated analysis of the genome of the hyperthermophilic archaeon Pyrococcus abyssi.</title>
        <authorList>
            <person name="Cohen G."/>
            <person name="Barbe V."/>
            <person name="Flament D."/>
            <person name="Galperin M."/>
            <person name="Heilig R."/>
            <person name="Ripp R."/>
            <person name="Lecompte O."/>
            <person name="Prieur D."/>
            <person name="Poch O."/>
            <person name="Quellerou J."/>
            <person name="Thierry J.C."/>
            <person name="Van der Oost J."/>
            <person name="Weissenbach J."/>
            <person name="Zivanovic Y."/>
            <person name="Forterre P."/>
        </authorList>
    </citation>
    <scope>NUCLEOTIDE SEQUENCE [LARGE SCALE GENOMIC DNA]</scope>
    <source>
        <strain evidence="5">GE5 / Orsay</strain>
    </source>
</reference>
<dbReference type="Proteomes" id="UP000000810">
    <property type="component" value="Chromosome"/>
</dbReference>
<dbReference type="PIR" id="C75141">
    <property type="entry name" value="C75141"/>
</dbReference>
<organism evidence="4 5">
    <name type="scientific">Pyrococcus abyssi (strain GE5 / Orsay)</name>
    <dbReference type="NCBI Taxonomy" id="272844"/>
    <lineage>
        <taxon>Archaea</taxon>
        <taxon>Methanobacteriati</taxon>
        <taxon>Methanobacteriota</taxon>
        <taxon>Thermococci</taxon>
        <taxon>Thermococcales</taxon>
        <taxon>Thermococcaceae</taxon>
        <taxon>Pyrococcus</taxon>
    </lineage>
</organism>
<evidence type="ECO:0000259" key="3">
    <source>
        <dbReference type="PROSITE" id="PS51668"/>
    </source>
</evidence>
<dbReference type="AlphaFoldDB" id="Q9V062"/>
<dbReference type="NCBIfam" id="TIGR00104">
    <property type="entry name" value="tRNA_TsaA"/>
    <property type="match status" value="1"/>
</dbReference>
<dbReference type="SUPFAM" id="SSF118196">
    <property type="entry name" value="YaeB-like"/>
    <property type="match status" value="1"/>
</dbReference>
<dbReference type="InterPro" id="IPR023368">
    <property type="entry name" value="UPF0066_cons_site"/>
</dbReference>
<gene>
    <name evidence="4" type="ORF">PAB1744</name>
</gene>
<dbReference type="PROSITE" id="PS51668">
    <property type="entry name" value="TSAA_2"/>
    <property type="match status" value="1"/>
</dbReference>
<dbReference type="InterPro" id="IPR036414">
    <property type="entry name" value="YaeB_N_sf"/>
</dbReference>
<proteinExistence type="inferred from homology"/>
<dbReference type="CDD" id="cd09281">
    <property type="entry name" value="UPF0066"/>
    <property type="match status" value="1"/>
</dbReference>
<keyword evidence="1" id="KW-0949">S-adenosyl-L-methionine</keyword>
<dbReference type="HOGENOM" id="CLU_1264617_0_0_2"/>
<evidence type="ECO:0000256" key="1">
    <source>
        <dbReference type="ARBA" id="ARBA00022691"/>
    </source>
</evidence>
<dbReference type="InterPro" id="IPR036413">
    <property type="entry name" value="YaeB-like_sf"/>
</dbReference>
<evidence type="ECO:0000313" key="5">
    <source>
        <dbReference type="Proteomes" id="UP000000810"/>
    </source>
</evidence>
<dbReference type="PhylomeDB" id="Q9V062"/>
<sequence>MQMLFKGANGSNSMSFKLIPIGYIRKGADTFIEILPEFLDAIEGLQDGDWIKLILWFHKSDKPELRKILKVHPYGNPKNPLRGVFATRSPYRPNPLALYTVKIREISDNRIYIDWIDADDGTPVVDIKIFVERYDCPNESIEEREVNIPKGRIIGELNIIPRKSDHLDELEEVSPDEFDAVIIELGNKTTVLSARELTELIEVLKEIYDELPVEIKDKLRVNRPQD</sequence>
<dbReference type="InterPro" id="IPR040372">
    <property type="entry name" value="YaeB-like"/>
</dbReference>
<evidence type="ECO:0000313" key="4">
    <source>
        <dbReference type="EMBL" id="CAB49844.1"/>
    </source>
</evidence>
<keyword evidence="5" id="KW-1185">Reference proteome</keyword>
<dbReference type="PANTHER" id="PTHR12818">
    <property type="entry name" value="TRNA (ADENINE(37)-N6)-METHYLTRANSFERASE"/>
    <property type="match status" value="1"/>
</dbReference>
<dbReference type="KEGG" id="pab:PAB1744"/>
<accession>Q9V062</accession>
<dbReference type="eggNOG" id="arCOG00761">
    <property type="taxonomic scope" value="Archaea"/>
</dbReference>
<dbReference type="Gene3D" id="2.40.30.70">
    <property type="entry name" value="YaeB-like"/>
    <property type="match status" value="1"/>
</dbReference>
<dbReference type="InterPro" id="IPR023370">
    <property type="entry name" value="TrmO-like_N"/>
</dbReference>
<comment type="similarity">
    <text evidence="2">Belongs to the tRNA methyltransferase O family.</text>
</comment>
<dbReference type="Pfam" id="PF01980">
    <property type="entry name" value="TrmO_N"/>
    <property type="match status" value="1"/>
</dbReference>
<dbReference type="PATRIC" id="fig|272844.11.peg.986"/>
<protein>
    <submittedName>
        <fullName evidence="4">VirR related protein</fullName>
    </submittedName>
</protein>